<name>A0AA47ENR8_9CLOT</name>
<reference evidence="4" key="1">
    <citation type="submission" date="2021-11" db="EMBL/GenBank/DDBJ databases">
        <title>Clostridia strains as spoilage organisms.</title>
        <authorList>
            <person name="Wambui J."/>
            <person name="Stevens M.J.A."/>
            <person name="Stephan R."/>
        </authorList>
    </citation>
    <scope>NUCLEOTIDE SEQUENCE</scope>
    <source>
        <strain evidence="4">CF009</strain>
    </source>
</reference>
<sequence>MSFQRARSEDQIQDRIQEIVNAASIIYDSVGYEGLSFSTISEYTKFTRPNIYKYFKTKEEILLLIMIKDFKSWISRLSKSFKINKLYSIYKIGEIWTDTLIEHERLIELYAILFTTIEKNVSVEALAEFEKECMVINSTILDLVSQLFPNASNDSLMNFMYSVFTLAFGLYPMCKLSDLQLEAINLAGSNYIAPDFKKTYMASLYQLMYCLEHSIEIKKD</sequence>
<dbReference type="InterPro" id="IPR001647">
    <property type="entry name" value="HTH_TetR"/>
</dbReference>
<dbReference type="PROSITE" id="PS50977">
    <property type="entry name" value="HTH_TETR_2"/>
    <property type="match status" value="1"/>
</dbReference>
<accession>A0AA47ENR8</accession>
<feature type="DNA-binding region" description="H-T-H motif" evidence="2">
    <location>
        <begin position="36"/>
        <end position="55"/>
    </location>
</feature>
<evidence type="ECO:0000313" key="4">
    <source>
        <dbReference type="EMBL" id="WAG62406.1"/>
    </source>
</evidence>
<evidence type="ECO:0000256" key="2">
    <source>
        <dbReference type="PROSITE-ProRule" id="PRU00335"/>
    </source>
</evidence>
<dbReference type="EMBL" id="CP086239">
    <property type="protein sequence ID" value="WAG62406.1"/>
    <property type="molecule type" value="Genomic_DNA"/>
</dbReference>
<organism evidence="4 5">
    <name type="scientific">Clostridium estertheticum</name>
    <dbReference type="NCBI Taxonomy" id="238834"/>
    <lineage>
        <taxon>Bacteria</taxon>
        <taxon>Bacillati</taxon>
        <taxon>Bacillota</taxon>
        <taxon>Clostridia</taxon>
        <taxon>Eubacteriales</taxon>
        <taxon>Clostridiaceae</taxon>
        <taxon>Clostridium</taxon>
    </lineage>
</organism>
<dbReference type="GO" id="GO:0003677">
    <property type="term" value="F:DNA binding"/>
    <property type="evidence" value="ECO:0007669"/>
    <property type="project" value="UniProtKB-UniRule"/>
</dbReference>
<keyword evidence="1 2" id="KW-0238">DNA-binding</keyword>
<dbReference type="InterPro" id="IPR041483">
    <property type="entry name" value="TetR_C_34"/>
</dbReference>
<evidence type="ECO:0000313" key="5">
    <source>
        <dbReference type="Proteomes" id="UP001164733"/>
    </source>
</evidence>
<evidence type="ECO:0000256" key="1">
    <source>
        <dbReference type="ARBA" id="ARBA00023125"/>
    </source>
</evidence>
<gene>
    <name evidence="4" type="ORF">LL038_09270</name>
</gene>
<dbReference type="RefSeq" id="WP_216123473.1">
    <property type="nucleotide sequence ID" value="NZ_CP086239.1"/>
</dbReference>
<dbReference type="AlphaFoldDB" id="A0AA47ENR8"/>
<protein>
    <submittedName>
        <fullName evidence="4">TetR/AcrR family transcriptional regulator</fullName>
    </submittedName>
</protein>
<evidence type="ECO:0000259" key="3">
    <source>
        <dbReference type="PROSITE" id="PS50977"/>
    </source>
</evidence>
<feature type="domain" description="HTH tetR-type" evidence="3">
    <location>
        <begin position="13"/>
        <end position="73"/>
    </location>
</feature>
<proteinExistence type="predicted"/>
<dbReference type="Proteomes" id="UP001164733">
    <property type="component" value="Chromosome"/>
</dbReference>
<dbReference type="Pfam" id="PF17929">
    <property type="entry name" value="TetR_C_34"/>
    <property type="match status" value="1"/>
</dbReference>
<dbReference type="Pfam" id="PF00440">
    <property type="entry name" value="TetR_N"/>
    <property type="match status" value="1"/>
</dbReference>